<name>A0ACC1HTC9_9FUNG</name>
<sequence>AEIDRPAAPIQTILQIPVQLELQWDGSAKPSDQEQSGDWRDRLERAVNLALATDRDQLETSGKLDVALIARVLEDGKHADIDQPGHYRIQVTARRRGSMQATPSTESTRLRVLKLFVPSTEDGGPTLPSLEKAVAEHLMGEQRQLRASISQHASSSAARLREFNYHPTYSIVFSLMNEDSDALETSWDIKDALKAYVYPFLKDISAVSRFHVQSQVSYYSPLPIAPVAGDNGTYLTPNMLPHFVNLAEWNLASTDPVLPTIHFILFVPKPKSLPMRIGGQKGSEGPVNGFLVPQWGGVVIANPSVLSGGGRTKRRHHFGVKELRPVMQTFIAQLRLLLGVREVGSASDTLVFDRVTPSGISTLELDNLIRYRLTQNVNQAASTLVSLNKMVASLQSMVVQNHIRDLANLALERLDAVSEHLERGQLVEAFSSSVEASSLAERAFFDPNMVGMLYFPDEHKYAIYFPFLIPAAVPVISVVLHRLKEWKQARLGKNCRANPHPE</sequence>
<reference evidence="1" key="1">
    <citation type="submission" date="2022-06" db="EMBL/GenBank/DDBJ databases">
        <title>Phylogenomic reconstructions and comparative analyses of Kickxellomycotina fungi.</title>
        <authorList>
            <person name="Reynolds N.K."/>
            <person name="Stajich J.E."/>
            <person name="Barry K."/>
            <person name="Grigoriev I.V."/>
            <person name="Crous P."/>
            <person name="Smith M.E."/>
        </authorList>
    </citation>
    <scope>NUCLEOTIDE SEQUENCE</scope>
    <source>
        <strain evidence="1">RSA 2271</strain>
    </source>
</reference>
<gene>
    <name evidence="1" type="primary">GPI17</name>
    <name evidence="1" type="ORF">EV182_003940</name>
</gene>
<feature type="non-terminal residue" evidence="1">
    <location>
        <position position="1"/>
    </location>
</feature>
<comment type="caution">
    <text evidence="1">The sequence shown here is derived from an EMBL/GenBank/DDBJ whole genome shotgun (WGS) entry which is preliminary data.</text>
</comment>
<accession>A0ACC1HTC9</accession>
<proteinExistence type="predicted"/>
<evidence type="ECO:0000313" key="1">
    <source>
        <dbReference type="EMBL" id="KAJ1678492.1"/>
    </source>
</evidence>
<dbReference type="Proteomes" id="UP001145114">
    <property type="component" value="Unassembled WGS sequence"/>
</dbReference>
<evidence type="ECO:0000313" key="2">
    <source>
        <dbReference type="Proteomes" id="UP001145114"/>
    </source>
</evidence>
<protein>
    <submittedName>
        <fullName evidence="1">GPI transamidase component</fullName>
    </submittedName>
</protein>
<organism evidence="1 2">
    <name type="scientific">Spiromyces aspiralis</name>
    <dbReference type="NCBI Taxonomy" id="68401"/>
    <lineage>
        <taxon>Eukaryota</taxon>
        <taxon>Fungi</taxon>
        <taxon>Fungi incertae sedis</taxon>
        <taxon>Zoopagomycota</taxon>
        <taxon>Kickxellomycotina</taxon>
        <taxon>Kickxellomycetes</taxon>
        <taxon>Kickxellales</taxon>
        <taxon>Kickxellaceae</taxon>
        <taxon>Spiromyces</taxon>
    </lineage>
</organism>
<keyword evidence="2" id="KW-1185">Reference proteome</keyword>
<dbReference type="EMBL" id="JAMZIH010001112">
    <property type="protein sequence ID" value="KAJ1678492.1"/>
    <property type="molecule type" value="Genomic_DNA"/>
</dbReference>